<sequence>MRPAAWALDAPGPGEDVSVIALVGGDGVRARPLSLSSGDYQRSKAAIALTGRTVIEWVVRSLRAQRVSRFYIVAKGRENRLQTKALLGHGDGDGVQIRYSRARFDLRNTGSGEATLRALDHWDLTGLALVVPTDSVFDLDLAGMVRAHRAADAVVTVASVRRTPAEAAGKYGVLAARPDGRVTRFVEKPSREDAEFLAAGGTVHTNAGIYLVDCDRLRLLAASRDLADLAARRLDWGGDLLPWLVRRGEPVLAHAIGGFGDLGNPRDYLRTVRDVLAGRYPLFSEEHPDMVQVAPGVRVHESSLHAKSRATGRTLAASIAAGDIRIGPNVRIGRDAEIGPGASLADCDVGDGVDIGGGAVIRGVACGDSSMVGPGARLSDTYLGSMVDIRSDRRRPVVLEDFCALGDEVRVGPGVRLRGVLVYPRMEVRDTFAIPPGGRLTGVRDLVRRG</sequence>
<gene>
    <name evidence="4" type="ORF">ACFQZM_29655</name>
</gene>
<dbReference type="SUPFAM" id="SSF53448">
    <property type="entry name" value="Nucleotide-diphospho-sugar transferases"/>
    <property type="match status" value="1"/>
</dbReference>
<reference evidence="5" key="1">
    <citation type="journal article" date="2019" name="Int. J. Syst. Evol. Microbiol.">
        <title>The Global Catalogue of Microorganisms (GCM) 10K type strain sequencing project: providing services to taxonomists for standard genome sequencing and annotation.</title>
        <authorList>
            <consortium name="The Broad Institute Genomics Platform"/>
            <consortium name="The Broad Institute Genome Sequencing Center for Infectious Disease"/>
            <person name="Wu L."/>
            <person name="Ma J."/>
        </authorList>
    </citation>
    <scope>NUCLEOTIDE SEQUENCE [LARGE SCALE GENOMIC DNA]</scope>
    <source>
        <strain evidence="5">JCM 9371</strain>
    </source>
</reference>
<accession>A0ABW2XS87</accession>
<dbReference type="InterPro" id="IPR005835">
    <property type="entry name" value="NTP_transferase_dom"/>
</dbReference>
<organism evidence="4 5">
    <name type="scientific">Actinomadura fibrosa</name>
    <dbReference type="NCBI Taxonomy" id="111802"/>
    <lineage>
        <taxon>Bacteria</taxon>
        <taxon>Bacillati</taxon>
        <taxon>Actinomycetota</taxon>
        <taxon>Actinomycetes</taxon>
        <taxon>Streptosporangiales</taxon>
        <taxon>Thermomonosporaceae</taxon>
        <taxon>Actinomadura</taxon>
    </lineage>
</organism>
<proteinExistence type="inferred from homology"/>
<evidence type="ECO:0000259" key="2">
    <source>
        <dbReference type="Pfam" id="PF00483"/>
    </source>
</evidence>
<comment type="similarity">
    <text evidence="1">Belongs to the transferase hexapeptide repeat family.</text>
</comment>
<dbReference type="InterPro" id="IPR050486">
    <property type="entry name" value="Mannose-1P_guanyltransferase"/>
</dbReference>
<comment type="caution">
    <text evidence="4">The sequence shown here is derived from an EMBL/GenBank/DDBJ whole genome shotgun (WGS) entry which is preliminary data.</text>
</comment>
<feature type="domain" description="Mannose-1-phosphate guanyltransferase C-terminal" evidence="3">
    <location>
        <begin position="323"/>
        <end position="431"/>
    </location>
</feature>
<dbReference type="RefSeq" id="WP_131755113.1">
    <property type="nucleotide sequence ID" value="NZ_CAACUY010000003.1"/>
</dbReference>
<dbReference type="Pfam" id="PF25087">
    <property type="entry name" value="GMPPB_C"/>
    <property type="match status" value="1"/>
</dbReference>
<evidence type="ECO:0000313" key="4">
    <source>
        <dbReference type="EMBL" id="MFD0688692.1"/>
    </source>
</evidence>
<dbReference type="Gene3D" id="3.90.550.10">
    <property type="entry name" value="Spore Coat Polysaccharide Biosynthesis Protein SpsA, Chain A"/>
    <property type="match status" value="1"/>
</dbReference>
<keyword evidence="5" id="KW-1185">Reference proteome</keyword>
<dbReference type="Proteomes" id="UP001597063">
    <property type="component" value="Unassembled WGS sequence"/>
</dbReference>
<feature type="domain" description="Nucleotidyl transferase" evidence="2">
    <location>
        <begin position="20"/>
        <end position="275"/>
    </location>
</feature>
<dbReference type="EMBL" id="JBHTGP010000015">
    <property type="protein sequence ID" value="MFD0688692.1"/>
    <property type="molecule type" value="Genomic_DNA"/>
</dbReference>
<dbReference type="InterPro" id="IPR011004">
    <property type="entry name" value="Trimer_LpxA-like_sf"/>
</dbReference>
<dbReference type="InterPro" id="IPR056729">
    <property type="entry name" value="GMPPB_C"/>
</dbReference>
<dbReference type="SUPFAM" id="SSF51161">
    <property type="entry name" value="Trimeric LpxA-like enzymes"/>
    <property type="match status" value="1"/>
</dbReference>
<dbReference type="InterPro" id="IPR029044">
    <property type="entry name" value="Nucleotide-diphossugar_trans"/>
</dbReference>
<evidence type="ECO:0000259" key="3">
    <source>
        <dbReference type="Pfam" id="PF25087"/>
    </source>
</evidence>
<evidence type="ECO:0000256" key="1">
    <source>
        <dbReference type="ARBA" id="ARBA00007274"/>
    </source>
</evidence>
<dbReference type="Gene3D" id="2.160.10.10">
    <property type="entry name" value="Hexapeptide repeat proteins"/>
    <property type="match status" value="1"/>
</dbReference>
<name>A0ABW2XS87_9ACTN</name>
<evidence type="ECO:0000313" key="5">
    <source>
        <dbReference type="Proteomes" id="UP001597063"/>
    </source>
</evidence>
<protein>
    <submittedName>
        <fullName evidence="4">Sugar phosphate nucleotidyltransferase</fullName>
    </submittedName>
</protein>
<dbReference type="PANTHER" id="PTHR22572">
    <property type="entry name" value="SUGAR-1-PHOSPHATE GUANYL TRANSFERASE"/>
    <property type="match status" value="1"/>
</dbReference>
<dbReference type="Pfam" id="PF00483">
    <property type="entry name" value="NTP_transferase"/>
    <property type="match status" value="1"/>
</dbReference>